<dbReference type="KEGG" id="cyj:Cyan7822_6448"/>
<reference evidence="3" key="1">
    <citation type="journal article" date="2011" name="MBio">
        <title>Novel metabolic attributes of the genus Cyanothece, comprising a group of unicellular nitrogen-fixing Cyanobacteria.</title>
        <authorList>
            <person name="Bandyopadhyay A."/>
            <person name="Elvitigala T."/>
            <person name="Welsh E."/>
            <person name="Stockel J."/>
            <person name="Liberton M."/>
            <person name="Min H."/>
            <person name="Sherman L.A."/>
            <person name="Pakrasi H.B."/>
        </authorList>
    </citation>
    <scope>NUCLEOTIDE SEQUENCE [LARGE SCALE GENOMIC DNA]</scope>
    <source>
        <strain evidence="3">PCC 7822</strain>
        <plasmid evidence="3">Cy782202</plasmid>
    </source>
</reference>
<proteinExistence type="predicted"/>
<gene>
    <name evidence="2" type="ordered locus">Cyan7822_6448</name>
</gene>
<sequence>MDFTTSILSVILFVVYFCFISVLLYKEQDAVEPECQQTFSYEDAFSPEYDREPEVAVEMPLPSQQLCLPAAAVRRHNQVQPIANDVIIPIARQELYLPAASVRRHNEVEAIANATIITPVPTQPEIPAQPNIPPLPEKRTVTQLRKFIKEHNLQAVVKEKVGKTYSKCNQQELLSVLEA</sequence>
<geneLocation type="plasmid" evidence="2 3">
    <name>Cy782202</name>
</geneLocation>
<name>E0UMQ1_GLOV7</name>
<organism evidence="2 3">
    <name type="scientific">Gloeothece verrucosa (strain PCC 7822)</name>
    <name type="common">Cyanothece sp. (strain PCC 7822)</name>
    <dbReference type="NCBI Taxonomy" id="497965"/>
    <lineage>
        <taxon>Bacteria</taxon>
        <taxon>Bacillati</taxon>
        <taxon>Cyanobacteriota</taxon>
        <taxon>Cyanophyceae</taxon>
        <taxon>Oscillatoriophycideae</taxon>
        <taxon>Chroococcales</taxon>
        <taxon>Aphanothecaceae</taxon>
        <taxon>Gloeothece</taxon>
        <taxon>Gloeothece verrucosa</taxon>
    </lineage>
</organism>
<keyword evidence="2" id="KW-0614">Plasmid</keyword>
<dbReference type="RefSeq" id="WP_013334977.1">
    <property type="nucleotide sequence ID" value="NC_014534.1"/>
</dbReference>
<feature type="transmembrane region" description="Helical" evidence="1">
    <location>
        <begin position="6"/>
        <end position="25"/>
    </location>
</feature>
<protein>
    <submittedName>
        <fullName evidence="2">Uncharacterized protein</fullName>
    </submittedName>
</protein>
<evidence type="ECO:0000313" key="3">
    <source>
        <dbReference type="Proteomes" id="UP000008206"/>
    </source>
</evidence>
<keyword evidence="1" id="KW-1133">Transmembrane helix</keyword>
<evidence type="ECO:0000313" key="2">
    <source>
        <dbReference type="EMBL" id="ADN18231.1"/>
    </source>
</evidence>
<evidence type="ECO:0000256" key="1">
    <source>
        <dbReference type="SAM" id="Phobius"/>
    </source>
</evidence>
<keyword evidence="1" id="KW-0472">Membrane</keyword>
<dbReference type="HOGENOM" id="CLU_1501120_0_0_3"/>
<dbReference type="AlphaFoldDB" id="E0UMQ1"/>
<keyword evidence="3" id="KW-1185">Reference proteome</keyword>
<dbReference type="EMBL" id="CP002200">
    <property type="protein sequence ID" value="ADN18231.1"/>
    <property type="molecule type" value="Genomic_DNA"/>
</dbReference>
<keyword evidence="1" id="KW-0812">Transmembrane</keyword>
<dbReference type="Proteomes" id="UP000008206">
    <property type="component" value="Plasmid Cy782202"/>
</dbReference>
<accession>E0UMQ1</accession>